<evidence type="ECO:0000313" key="2">
    <source>
        <dbReference type="Proteomes" id="UP000646827"/>
    </source>
</evidence>
<evidence type="ECO:0000313" key="1">
    <source>
        <dbReference type="EMBL" id="KAG2215879.1"/>
    </source>
</evidence>
<gene>
    <name evidence="1" type="ORF">INT45_006786</name>
</gene>
<dbReference type="Proteomes" id="UP000646827">
    <property type="component" value="Unassembled WGS sequence"/>
</dbReference>
<sequence length="379" mass="43313">MIRMGEVSDPPGIPLYFEMGVDKDNLPTYRCSRGTNSLEGCVHQNIIRKFGSFGAGPHMTNCMLADYRLRHNIDVGSKNRHSKKHLGHYDPWITQTICNLEESLPLDNKSRKRYQPSTSLIVRNALKLRKSDETFGIAPFPREIASDINIETVSMENDDTDGLDPLLPIRLSTRLVLPIGATSNQKGRMYKYIASRLKTKYAVTPIHTRQEFVLFSNIIPRNTDIPIDWKQKVQQWNSNHANGNDIFYKTPEILKLHYKSWFSGQVIDRTITRNNTELITMREQLQSPSQRNNIILPLTPNIPTDATITLSNTNSFVLPPPILSNSISNSSSLIPAQPPQPTSTRQQHYQPFIPQRIQPYIPQNIPCHFNHQYTYVQAP</sequence>
<organism evidence="1 2">
    <name type="scientific">Circinella minor</name>
    <dbReference type="NCBI Taxonomy" id="1195481"/>
    <lineage>
        <taxon>Eukaryota</taxon>
        <taxon>Fungi</taxon>
        <taxon>Fungi incertae sedis</taxon>
        <taxon>Mucoromycota</taxon>
        <taxon>Mucoromycotina</taxon>
        <taxon>Mucoromycetes</taxon>
        <taxon>Mucorales</taxon>
        <taxon>Lichtheimiaceae</taxon>
        <taxon>Circinella</taxon>
    </lineage>
</organism>
<keyword evidence="2" id="KW-1185">Reference proteome</keyword>
<name>A0A8H7RQG1_9FUNG</name>
<reference evidence="1 2" key="1">
    <citation type="submission" date="2020-12" db="EMBL/GenBank/DDBJ databases">
        <title>Metabolic potential, ecology and presence of endohyphal bacteria is reflected in genomic diversity of Mucoromycotina.</title>
        <authorList>
            <person name="Muszewska A."/>
            <person name="Okrasinska A."/>
            <person name="Steczkiewicz K."/>
            <person name="Drgas O."/>
            <person name="Orlowska M."/>
            <person name="Perlinska-Lenart U."/>
            <person name="Aleksandrzak-Piekarczyk T."/>
            <person name="Szatraj K."/>
            <person name="Zielenkiewicz U."/>
            <person name="Pilsyk S."/>
            <person name="Malc E."/>
            <person name="Mieczkowski P."/>
            <person name="Kruszewska J.S."/>
            <person name="Biernat P."/>
            <person name="Pawlowska J."/>
        </authorList>
    </citation>
    <scope>NUCLEOTIDE SEQUENCE [LARGE SCALE GENOMIC DNA]</scope>
    <source>
        <strain evidence="1 2">CBS 142.35</strain>
    </source>
</reference>
<protein>
    <submittedName>
        <fullName evidence="1">Uncharacterized protein</fullName>
    </submittedName>
</protein>
<dbReference type="AlphaFoldDB" id="A0A8H7RQG1"/>
<dbReference type="EMBL" id="JAEPRB010000476">
    <property type="protein sequence ID" value="KAG2215879.1"/>
    <property type="molecule type" value="Genomic_DNA"/>
</dbReference>
<accession>A0A8H7RQG1</accession>
<proteinExistence type="predicted"/>
<dbReference type="OrthoDB" id="2279551at2759"/>
<comment type="caution">
    <text evidence="1">The sequence shown here is derived from an EMBL/GenBank/DDBJ whole genome shotgun (WGS) entry which is preliminary data.</text>
</comment>